<feature type="transmembrane region" description="Helical" evidence="6">
    <location>
        <begin position="192"/>
        <end position="210"/>
    </location>
</feature>
<dbReference type="EMBL" id="KN822158">
    <property type="protein sequence ID" value="KIM54288.1"/>
    <property type="molecule type" value="Genomic_DNA"/>
</dbReference>
<dbReference type="CDD" id="cd13132">
    <property type="entry name" value="MATE_eukaryotic"/>
    <property type="match status" value="1"/>
</dbReference>
<evidence type="ECO:0000256" key="6">
    <source>
        <dbReference type="SAM" id="Phobius"/>
    </source>
</evidence>
<evidence type="ECO:0000256" key="2">
    <source>
        <dbReference type="ARBA" id="ARBA00010199"/>
    </source>
</evidence>
<reference evidence="7 8" key="1">
    <citation type="submission" date="2014-04" db="EMBL/GenBank/DDBJ databases">
        <authorList>
            <consortium name="DOE Joint Genome Institute"/>
            <person name="Kuo A."/>
            <person name="Kohler A."/>
            <person name="Nagy L.G."/>
            <person name="Floudas D."/>
            <person name="Copeland A."/>
            <person name="Barry K.W."/>
            <person name="Cichocki N."/>
            <person name="Veneault-Fourrey C."/>
            <person name="LaButti K."/>
            <person name="Lindquist E.A."/>
            <person name="Lipzen A."/>
            <person name="Lundell T."/>
            <person name="Morin E."/>
            <person name="Murat C."/>
            <person name="Sun H."/>
            <person name="Tunlid A."/>
            <person name="Henrissat B."/>
            <person name="Grigoriev I.V."/>
            <person name="Hibbett D.S."/>
            <person name="Martin F."/>
            <person name="Nordberg H.P."/>
            <person name="Cantor M.N."/>
            <person name="Hua S.X."/>
        </authorList>
    </citation>
    <scope>NUCLEOTIDE SEQUENCE [LARGE SCALE GENOMIC DNA]</scope>
    <source>
        <strain evidence="7 8">Foug A</strain>
    </source>
</reference>
<feature type="transmembrane region" description="Helical" evidence="6">
    <location>
        <begin position="409"/>
        <end position="429"/>
    </location>
</feature>
<feature type="transmembrane region" description="Helical" evidence="6">
    <location>
        <begin position="298"/>
        <end position="315"/>
    </location>
</feature>
<gene>
    <name evidence="7" type="ORF">SCLCIDRAFT_1222157</name>
</gene>
<proteinExistence type="inferred from homology"/>
<dbReference type="GO" id="GO:0042910">
    <property type="term" value="F:xenobiotic transmembrane transporter activity"/>
    <property type="evidence" value="ECO:0007669"/>
    <property type="project" value="InterPro"/>
</dbReference>
<reference evidence="8" key="2">
    <citation type="submission" date="2015-01" db="EMBL/GenBank/DDBJ databases">
        <title>Evolutionary Origins and Diversification of the Mycorrhizal Mutualists.</title>
        <authorList>
            <consortium name="DOE Joint Genome Institute"/>
            <consortium name="Mycorrhizal Genomics Consortium"/>
            <person name="Kohler A."/>
            <person name="Kuo A."/>
            <person name="Nagy L.G."/>
            <person name="Floudas D."/>
            <person name="Copeland A."/>
            <person name="Barry K.W."/>
            <person name="Cichocki N."/>
            <person name="Veneault-Fourrey C."/>
            <person name="LaButti K."/>
            <person name="Lindquist E.A."/>
            <person name="Lipzen A."/>
            <person name="Lundell T."/>
            <person name="Morin E."/>
            <person name="Murat C."/>
            <person name="Riley R."/>
            <person name="Ohm R."/>
            <person name="Sun H."/>
            <person name="Tunlid A."/>
            <person name="Henrissat B."/>
            <person name="Grigoriev I.V."/>
            <person name="Hibbett D.S."/>
            <person name="Martin F."/>
        </authorList>
    </citation>
    <scope>NUCLEOTIDE SEQUENCE [LARGE SCALE GENOMIC DNA]</scope>
    <source>
        <strain evidence="8">Foug A</strain>
    </source>
</reference>
<feature type="transmembrane region" description="Helical" evidence="6">
    <location>
        <begin position="259"/>
        <end position="278"/>
    </location>
</feature>
<accession>A0A0C2YXG4</accession>
<dbReference type="Pfam" id="PF01554">
    <property type="entry name" value="MatE"/>
    <property type="match status" value="2"/>
</dbReference>
<dbReference type="HOGENOM" id="CLU_012893_1_2_1"/>
<dbReference type="Proteomes" id="UP000053989">
    <property type="component" value="Unassembled WGS sequence"/>
</dbReference>
<evidence type="ECO:0000256" key="3">
    <source>
        <dbReference type="ARBA" id="ARBA00022692"/>
    </source>
</evidence>
<dbReference type="InParanoid" id="A0A0C2YXG4"/>
<dbReference type="PANTHER" id="PTHR11206">
    <property type="entry name" value="MULTIDRUG RESISTANCE PROTEIN"/>
    <property type="match status" value="1"/>
</dbReference>
<comment type="similarity">
    <text evidence="2">Belongs to the multi antimicrobial extrusion (MATE) (TC 2.A.66.1) family.</text>
</comment>
<dbReference type="InterPro" id="IPR045069">
    <property type="entry name" value="MATE_euk"/>
</dbReference>
<feature type="transmembrane region" description="Helical" evidence="6">
    <location>
        <begin position="481"/>
        <end position="504"/>
    </location>
</feature>
<dbReference type="GO" id="GO:0016020">
    <property type="term" value="C:membrane"/>
    <property type="evidence" value="ECO:0007669"/>
    <property type="project" value="UniProtKB-SubCell"/>
</dbReference>
<dbReference type="FunCoup" id="A0A0C2YXG4">
    <property type="interactions" value="120"/>
</dbReference>
<dbReference type="GO" id="GO:0015297">
    <property type="term" value="F:antiporter activity"/>
    <property type="evidence" value="ECO:0007669"/>
    <property type="project" value="InterPro"/>
</dbReference>
<evidence type="ECO:0000313" key="7">
    <source>
        <dbReference type="EMBL" id="KIM54288.1"/>
    </source>
</evidence>
<feature type="transmembrane region" description="Helical" evidence="6">
    <location>
        <begin position="510"/>
        <end position="533"/>
    </location>
</feature>
<protein>
    <recommendedName>
        <fullName evidence="9">MATE efflux family protein</fullName>
    </recommendedName>
</protein>
<keyword evidence="5 6" id="KW-0472">Membrane</keyword>
<dbReference type="GO" id="GO:1990961">
    <property type="term" value="P:xenobiotic detoxification by transmembrane export across the plasma membrane"/>
    <property type="evidence" value="ECO:0007669"/>
    <property type="project" value="InterPro"/>
</dbReference>
<evidence type="ECO:0000256" key="5">
    <source>
        <dbReference type="ARBA" id="ARBA00023136"/>
    </source>
</evidence>
<keyword evidence="8" id="KW-1185">Reference proteome</keyword>
<keyword evidence="3 6" id="KW-0812">Transmembrane</keyword>
<evidence type="ECO:0000313" key="8">
    <source>
        <dbReference type="Proteomes" id="UP000053989"/>
    </source>
</evidence>
<dbReference type="AlphaFoldDB" id="A0A0C2YXG4"/>
<organism evidence="7 8">
    <name type="scientific">Scleroderma citrinum Foug A</name>
    <dbReference type="NCBI Taxonomy" id="1036808"/>
    <lineage>
        <taxon>Eukaryota</taxon>
        <taxon>Fungi</taxon>
        <taxon>Dikarya</taxon>
        <taxon>Basidiomycota</taxon>
        <taxon>Agaricomycotina</taxon>
        <taxon>Agaricomycetes</taxon>
        <taxon>Agaricomycetidae</taxon>
        <taxon>Boletales</taxon>
        <taxon>Sclerodermatineae</taxon>
        <taxon>Sclerodermataceae</taxon>
        <taxon>Scleroderma</taxon>
    </lineage>
</organism>
<feature type="transmembrane region" description="Helical" evidence="6">
    <location>
        <begin position="449"/>
        <end position="474"/>
    </location>
</feature>
<comment type="subcellular location">
    <subcellularLocation>
        <location evidence="1">Membrane</location>
        <topology evidence="1">Multi-pass membrane protein</topology>
    </subcellularLocation>
</comment>
<dbReference type="InterPro" id="IPR002528">
    <property type="entry name" value="MATE_fam"/>
</dbReference>
<evidence type="ECO:0000256" key="4">
    <source>
        <dbReference type="ARBA" id="ARBA00022989"/>
    </source>
</evidence>
<evidence type="ECO:0000256" key="1">
    <source>
        <dbReference type="ARBA" id="ARBA00004141"/>
    </source>
</evidence>
<evidence type="ECO:0008006" key="9">
    <source>
        <dbReference type="Google" id="ProtNLM"/>
    </source>
</evidence>
<dbReference type="OrthoDB" id="2126698at2759"/>
<dbReference type="NCBIfam" id="TIGR00797">
    <property type="entry name" value="matE"/>
    <property type="match status" value="1"/>
</dbReference>
<name>A0A0C2YXG4_9AGAM</name>
<sequence length="563" mass="61772">MSFSGTPSSVPQDYSLLAHYVGSYTELRHQDIDRDVATTSEEVDVNEPLLYHRRPIPTIPVSRVSADQPSRLSETTPLLNPPVPRIREDVDALSHVSRNTVDVFWDEVKILVRYSLPVFGTHIFEHSMIMASVISIGHLSTIDLAAATMGFMTANITGLSIIQGMANTLDTVLPSAWTSDQPKLVGLWTQRMSILMSIMLIPMLAIWFNAEPILLALRQEPEIARLAGLYLKWASLGLPAYAFNAISRRYFQAQGLFTVPTRIILCVAPLNIFLNYLLVWGPEPVRLGFIGAPIASSISYNLVSIASVIYGVFFVRKTAWHPITAKAFTDLGFITKLSIGGVGQVASSWWSWELVGIAASFLGAVPLATQSILISTTSSFFQAPYALGIATSVRIGNLLGERNAKRAGVAVRASCLLGVVLAVLFSSTLMTLRHSWGYLFNDDPEVVQLVAAVLPLVALVEIFDNGTALVGGILRASGKQLLGATLNISAYYAIGFPIGFWLTFKWDMQLIGLWLGLNLAMAFSASIGLYISLTTDWNREVEKVMARLAADKAYRPQDEEHRH</sequence>
<dbReference type="STRING" id="1036808.A0A0C2YXG4"/>
<keyword evidence="4 6" id="KW-1133">Transmembrane helix</keyword>